<dbReference type="Proteomes" id="UP000066124">
    <property type="component" value="Plasmid pHG1"/>
</dbReference>
<protein>
    <submittedName>
        <fullName evidence="2">Uncharacterized protein</fullName>
    </submittedName>
</protein>
<evidence type="ECO:0000256" key="1">
    <source>
        <dbReference type="SAM" id="MobiDB-lite"/>
    </source>
</evidence>
<geneLocation type="plasmid" evidence="2 3">
    <name>pHG1</name>
</geneLocation>
<dbReference type="InterPro" id="IPR048925">
    <property type="entry name" value="RdfA"/>
</dbReference>
<proteinExistence type="predicted"/>
<dbReference type="EMBL" id="CP011948">
    <property type="protein sequence ID" value="AKU09388.1"/>
    <property type="molecule type" value="Genomic_DNA"/>
</dbReference>
<organism evidence="2 3">
    <name type="scientific">Haloferax gibbonsii</name>
    <dbReference type="NCBI Taxonomy" id="35746"/>
    <lineage>
        <taxon>Archaea</taxon>
        <taxon>Methanobacteriati</taxon>
        <taxon>Methanobacteriota</taxon>
        <taxon>Stenosarchaea group</taxon>
        <taxon>Halobacteria</taxon>
        <taxon>Halobacteriales</taxon>
        <taxon>Haloferacaceae</taxon>
        <taxon>Haloferax</taxon>
    </lineage>
</organism>
<dbReference type="GeneID" id="25247579"/>
<dbReference type="PATRIC" id="fig|35746.4.peg.3575"/>
<name>A0A0K1IYL1_HALGI</name>
<keyword evidence="2" id="KW-0614">Plasmid</keyword>
<reference evidence="3" key="1">
    <citation type="journal article" date="2015" name="J. Biotechnol.">
        <title>Complete genome sequence of Haloferax gibbonsii strain ARA6, a potential producer of polyhydroxyalkanoates and halocins isolated from Araruama, Rio de Janeiro, Brasil.</title>
        <authorList>
            <person name="Pinto L.H."/>
            <person name="D'Alincourt Carvalho-Assef A.P."/>
            <person name="Vieira R.P."/>
            <person name="Clementino M.M."/>
            <person name="Albano R.M."/>
        </authorList>
    </citation>
    <scope>NUCLEOTIDE SEQUENCE [LARGE SCALE GENOMIC DNA]</scope>
    <source>
        <strain evidence="3">ARA6</strain>
        <plasmid evidence="3">Plasmid pHG1</plasmid>
    </source>
</reference>
<dbReference type="AlphaFoldDB" id="A0A0K1IYL1"/>
<evidence type="ECO:0000313" key="2">
    <source>
        <dbReference type="EMBL" id="AKU09388.1"/>
    </source>
</evidence>
<sequence length="213" mass="23780">MSDPHDSPGGKRGPESKVSRLLRERGLDGFGAELERRWTAEADARSSLRDLADAFNRRLLRAALDERNERVIDGEVENLYRVLTDDGVSSGARTEAVRRLERAGVDVERLEADFVSHRAMRTYLTSYRGVTPPSGTDRDDGNLRARRSQTIRRLLGRVERVTDKSLSDLAAADELDFAPDAAEVYVDVRVHCPGCNSQYTVEDLIDRGGCDCE</sequence>
<evidence type="ECO:0000313" key="3">
    <source>
        <dbReference type="Proteomes" id="UP000066124"/>
    </source>
</evidence>
<feature type="region of interest" description="Disordered" evidence="1">
    <location>
        <begin position="1"/>
        <end position="20"/>
    </location>
</feature>
<accession>A0A0K1IYL1</accession>
<dbReference type="RefSeq" id="WP_050460153.1">
    <property type="nucleotide sequence ID" value="NZ_CP011948.1"/>
</dbReference>
<dbReference type="Pfam" id="PF21811">
    <property type="entry name" value="RdfA"/>
    <property type="match status" value="1"/>
</dbReference>
<gene>
    <name evidence="2" type="ORF">ABY42_16470</name>
</gene>
<dbReference type="KEGG" id="hgi:ABY42_16470"/>